<evidence type="ECO:0000313" key="2">
    <source>
        <dbReference type="Proteomes" id="UP001341840"/>
    </source>
</evidence>
<keyword evidence="2" id="KW-1185">Reference proteome</keyword>
<reference evidence="1 2" key="1">
    <citation type="journal article" date="2023" name="Plants (Basel)">
        <title>Bridging the Gap: Combining Genomics and Transcriptomics Approaches to Understand Stylosanthes scabra, an Orphan Legume from the Brazilian Caatinga.</title>
        <authorList>
            <person name="Ferreira-Neto J.R.C."/>
            <person name="da Silva M.D."/>
            <person name="Binneck E."/>
            <person name="de Melo N.F."/>
            <person name="da Silva R.H."/>
            <person name="de Melo A.L.T.M."/>
            <person name="Pandolfi V."/>
            <person name="Bustamante F.O."/>
            <person name="Brasileiro-Vidal A.C."/>
            <person name="Benko-Iseppon A.M."/>
        </authorList>
    </citation>
    <scope>NUCLEOTIDE SEQUENCE [LARGE SCALE GENOMIC DNA]</scope>
    <source>
        <tissue evidence="1">Leaves</tissue>
    </source>
</reference>
<dbReference type="EMBL" id="JASCZI010211837">
    <property type="protein sequence ID" value="MED6197032.1"/>
    <property type="molecule type" value="Genomic_DNA"/>
</dbReference>
<comment type="caution">
    <text evidence="1">The sequence shown here is derived from an EMBL/GenBank/DDBJ whole genome shotgun (WGS) entry which is preliminary data.</text>
</comment>
<proteinExistence type="predicted"/>
<name>A0ABU6XG48_9FABA</name>
<gene>
    <name evidence="1" type="ORF">PIB30_052937</name>
</gene>
<accession>A0ABU6XG48</accession>
<protein>
    <submittedName>
        <fullName evidence="1">Uncharacterized protein</fullName>
    </submittedName>
</protein>
<sequence>MAELCVGLPYIATNEWQFRNFAVWSSSGQTFSEGVRFRARIIICPSNVGSRPFLIGDLLHLDGSDLFSNLIGKKLVFMIDPFAIESEPGSAIYNVFRGSANPFLFKLFEDAQQVISSSTVASYELMQGVLDENKFVSQYDCLPWVEKIPSKLFFENFTISIKHA</sequence>
<organism evidence="1 2">
    <name type="scientific">Stylosanthes scabra</name>
    <dbReference type="NCBI Taxonomy" id="79078"/>
    <lineage>
        <taxon>Eukaryota</taxon>
        <taxon>Viridiplantae</taxon>
        <taxon>Streptophyta</taxon>
        <taxon>Embryophyta</taxon>
        <taxon>Tracheophyta</taxon>
        <taxon>Spermatophyta</taxon>
        <taxon>Magnoliopsida</taxon>
        <taxon>eudicotyledons</taxon>
        <taxon>Gunneridae</taxon>
        <taxon>Pentapetalae</taxon>
        <taxon>rosids</taxon>
        <taxon>fabids</taxon>
        <taxon>Fabales</taxon>
        <taxon>Fabaceae</taxon>
        <taxon>Papilionoideae</taxon>
        <taxon>50 kb inversion clade</taxon>
        <taxon>dalbergioids sensu lato</taxon>
        <taxon>Dalbergieae</taxon>
        <taxon>Pterocarpus clade</taxon>
        <taxon>Stylosanthes</taxon>
    </lineage>
</organism>
<evidence type="ECO:0000313" key="1">
    <source>
        <dbReference type="EMBL" id="MED6197032.1"/>
    </source>
</evidence>
<dbReference type="Proteomes" id="UP001341840">
    <property type="component" value="Unassembled WGS sequence"/>
</dbReference>